<dbReference type="InterPro" id="IPR001714">
    <property type="entry name" value="Pept_M24_MAP"/>
</dbReference>
<sequence>MISIKKNQEIGKMRRAGRIVADVIMLLREMIRPGISTADIDRAAEDYIRKSGAYPSEKGYVVPGIPTPYPASVCASINDEVVHGIPSEDRYLENGDIVSVDIMACLEGYHGDACYTYPVGEISGERKALLEITRRSLDRAVDAARSGNTLGDIGHAVESLIIPAGYGLVREYSGHGIGKRPHEAPMVPNYGRPGRGITLKPGMTLAIEPMVMAGREELISGADGWLVSTADGSDAAHFEKTVLITDGDPEILTPWED</sequence>
<feature type="binding site" evidence="6">
    <location>
        <position position="101"/>
    </location>
    <ligand>
        <name>a divalent metal cation</name>
        <dbReference type="ChEBI" id="CHEBI:60240"/>
        <label>1</label>
    </ligand>
</feature>
<dbReference type="HAMAP" id="MF_01974">
    <property type="entry name" value="MetAP_1"/>
    <property type="match status" value="1"/>
</dbReference>
<feature type="binding site" evidence="6">
    <location>
        <position position="83"/>
    </location>
    <ligand>
        <name>substrate</name>
    </ligand>
</feature>
<comment type="similarity">
    <text evidence="6">Belongs to the peptidase M24A family. Methionine aminopeptidase type 1 subfamily.</text>
</comment>
<dbReference type="InterPro" id="IPR036005">
    <property type="entry name" value="Creatinase/aminopeptidase-like"/>
</dbReference>
<dbReference type="PANTHER" id="PTHR43330:SF27">
    <property type="entry name" value="METHIONINE AMINOPEPTIDASE"/>
    <property type="match status" value="1"/>
</dbReference>
<dbReference type="AlphaFoldDB" id="A0A1X7IV18"/>
<feature type="binding site" evidence="6">
    <location>
        <position position="208"/>
    </location>
    <ligand>
        <name>a divalent metal cation</name>
        <dbReference type="ChEBI" id="CHEBI:60240"/>
        <label>2</label>
        <note>catalytic</note>
    </ligand>
</feature>
<keyword evidence="2 6" id="KW-0031">Aminopeptidase</keyword>
<reference evidence="10" key="1">
    <citation type="submission" date="2017-04" db="EMBL/GenBank/DDBJ databases">
        <authorList>
            <person name="Varghese N."/>
            <person name="Submissions S."/>
        </authorList>
    </citation>
    <scope>NUCLEOTIDE SEQUENCE [LARGE SCALE GENOMIC DNA]</scope>
    <source>
        <strain evidence="10">USBA 82</strain>
    </source>
</reference>
<dbReference type="PRINTS" id="PR00599">
    <property type="entry name" value="MAPEPTIDASE"/>
</dbReference>
<dbReference type="GO" id="GO:0070006">
    <property type="term" value="F:metalloaminopeptidase activity"/>
    <property type="evidence" value="ECO:0007669"/>
    <property type="project" value="UniProtKB-UniRule"/>
</dbReference>
<feature type="binding site" evidence="6">
    <location>
        <position position="175"/>
    </location>
    <ligand>
        <name>a divalent metal cation</name>
        <dbReference type="ChEBI" id="CHEBI:60240"/>
        <label>2</label>
        <note>catalytic</note>
    </ligand>
</feature>
<evidence type="ECO:0000313" key="9">
    <source>
        <dbReference type="EMBL" id="SMG18923.1"/>
    </source>
</evidence>
<keyword evidence="4 6" id="KW-0479">Metal-binding</keyword>
<evidence type="ECO:0000313" key="10">
    <source>
        <dbReference type="Proteomes" id="UP000193355"/>
    </source>
</evidence>
<dbReference type="NCBIfam" id="TIGR00500">
    <property type="entry name" value="met_pdase_I"/>
    <property type="match status" value="1"/>
</dbReference>
<dbReference type="PANTHER" id="PTHR43330">
    <property type="entry name" value="METHIONINE AMINOPEPTIDASE"/>
    <property type="match status" value="1"/>
</dbReference>
<protein>
    <recommendedName>
        <fullName evidence="6 7">Methionine aminopeptidase</fullName>
        <shortName evidence="6">MAP</shortName>
        <shortName evidence="6">MetAP</shortName>
        <ecNumber evidence="6 7">3.4.11.18</ecNumber>
    </recommendedName>
    <alternativeName>
        <fullName evidence="6">Peptidase M</fullName>
    </alternativeName>
</protein>
<comment type="function">
    <text evidence="1 6">Removes the N-terminal methionine from nascent proteins. The N-terminal methionine is often cleaved when the second residue in the primary sequence is small and uncharged (Met-Ala-, Cys, Gly, Pro, Ser, Thr, or Val). Requires deformylation of the N(alpha)-formylated initiator methionine before it can be hydrolyzed.</text>
</comment>
<comment type="catalytic activity">
    <reaction evidence="6 7">
        <text>Release of N-terminal amino acids, preferentially methionine, from peptides and arylamides.</text>
        <dbReference type="EC" id="3.4.11.18"/>
    </reaction>
</comment>
<dbReference type="CDD" id="cd01086">
    <property type="entry name" value="MetAP1"/>
    <property type="match status" value="1"/>
</dbReference>
<dbReference type="InterPro" id="IPR002467">
    <property type="entry name" value="Pept_M24A_MAP1"/>
</dbReference>
<dbReference type="GO" id="GO:0004239">
    <property type="term" value="F:initiator methionyl aminopeptidase activity"/>
    <property type="evidence" value="ECO:0007669"/>
    <property type="project" value="UniProtKB-UniRule"/>
</dbReference>
<dbReference type="GO" id="GO:0046872">
    <property type="term" value="F:metal ion binding"/>
    <property type="evidence" value="ECO:0007669"/>
    <property type="project" value="UniProtKB-UniRule"/>
</dbReference>
<evidence type="ECO:0000259" key="8">
    <source>
        <dbReference type="Pfam" id="PF00557"/>
    </source>
</evidence>
<evidence type="ECO:0000256" key="2">
    <source>
        <dbReference type="ARBA" id="ARBA00022438"/>
    </source>
</evidence>
<feature type="binding site" evidence="6">
    <location>
        <position position="112"/>
    </location>
    <ligand>
        <name>a divalent metal cation</name>
        <dbReference type="ChEBI" id="CHEBI:60240"/>
        <label>2</label>
        <note>catalytic</note>
    </ligand>
</feature>
<feature type="binding site" evidence="6">
    <location>
        <position position="112"/>
    </location>
    <ligand>
        <name>a divalent metal cation</name>
        <dbReference type="ChEBI" id="CHEBI:60240"/>
        <label>1</label>
    </ligand>
</feature>
<dbReference type="EC" id="3.4.11.18" evidence="6 7"/>
<dbReference type="GO" id="GO:0006508">
    <property type="term" value="P:proteolysis"/>
    <property type="evidence" value="ECO:0007669"/>
    <property type="project" value="UniProtKB-KW"/>
</dbReference>
<feature type="domain" description="Peptidase M24" evidence="8">
    <location>
        <begin position="12"/>
        <end position="246"/>
    </location>
</feature>
<dbReference type="Gene3D" id="3.90.230.10">
    <property type="entry name" value="Creatinase/methionine aminopeptidase superfamily"/>
    <property type="match status" value="1"/>
</dbReference>
<dbReference type="PROSITE" id="PS00680">
    <property type="entry name" value="MAP_1"/>
    <property type="match status" value="1"/>
</dbReference>
<evidence type="ECO:0000256" key="4">
    <source>
        <dbReference type="ARBA" id="ARBA00022723"/>
    </source>
</evidence>
<organism evidence="9 10">
    <name type="scientific">Dethiosulfovibrio salsuginis</name>
    <dbReference type="NCBI Taxonomy" id="561720"/>
    <lineage>
        <taxon>Bacteria</taxon>
        <taxon>Thermotogati</taxon>
        <taxon>Synergistota</taxon>
        <taxon>Synergistia</taxon>
        <taxon>Synergistales</taxon>
        <taxon>Dethiosulfovibrionaceae</taxon>
        <taxon>Dethiosulfovibrio</taxon>
    </lineage>
</organism>
<dbReference type="Pfam" id="PF00557">
    <property type="entry name" value="Peptidase_M24"/>
    <property type="match status" value="1"/>
</dbReference>
<proteinExistence type="inferred from homology"/>
<feature type="binding site" evidence="6">
    <location>
        <position position="239"/>
    </location>
    <ligand>
        <name>a divalent metal cation</name>
        <dbReference type="ChEBI" id="CHEBI:60240"/>
        <label>2</label>
        <note>catalytic</note>
    </ligand>
</feature>
<dbReference type="InterPro" id="IPR000994">
    <property type="entry name" value="Pept_M24"/>
</dbReference>
<evidence type="ECO:0000256" key="5">
    <source>
        <dbReference type="ARBA" id="ARBA00022801"/>
    </source>
</evidence>
<evidence type="ECO:0000256" key="3">
    <source>
        <dbReference type="ARBA" id="ARBA00022670"/>
    </source>
</evidence>
<dbReference type="RefSeq" id="WP_085543972.1">
    <property type="nucleotide sequence ID" value="NZ_FXBB01000005.1"/>
</dbReference>
<evidence type="ECO:0000256" key="6">
    <source>
        <dbReference type="HAMAP-Rule" id="MF_01974"/>
    </source>
</evidence>
<keyword evidence="10" id="KW-1185">Reference proteome</keyword>
<evidence type="ECO:0000256" key="7">
    <source>
        <dbReference type="RuleBase" id="RU003653"/>
    </source>
</evidence>
<dbReference type="Proteomes" id="UP000193355">
    <property type="component" value="Unassembled WGS sequence"/>
</dbReference>
<accession>A0A1X7IV18</accession>
<dbReference type="SUPFAM" id="SSF55920">
    <property type="entry name" value="Creatinase/aminopeptidase"/>
    <property type="match status" value="1"/>
</dbReference>
<comment type="subunit">
    <text evidence="6">Monomer.</text>
</comment>
<feature type="binding site" evidence="6">
    <location>
        <position position="182"/>
    </location>
    <ligand>
        <name>substrate</name>
    </ligand>
</feature>
<dbReference type="EMBL" id="FXBB01000005">
    <property type="protein sequence ID" value="SMG18923.1"/>
    <property type="molecule type" value="Genomic_DNA"/>
</dbReference>
<dbReference type="OrthoDB" id="9802055at2"/>
<keyword evidence="5 6" id="KW-0378">Hydrolase</keyword>
<feature type="binding site" evidence="6">
    <location>
        <position position="239"/>
    </location>
    <ligand>
        <name>a divalent metal cation</name>
        <dbReference type="ChEBI" id="CHEBI:60240"/>
        <label>1</label>
    </ligand>
</feature>
<dbReference type="STRING" id="561720.SAMN06275492_10573"/>
<gene>
    <name evidence="6" type="primary">map</name>
    <name evidence="9" type="ORF">SAMN06275492_10573</name>
</gene>
<comment type="cofactor">
    <cofactor evidence="6">
        <name>Co(2+)</name>
        <dbReference type="ChEBI" id="CHEBI:48828"/>
    </cofactor>
    <cofactor evidence="6">
        <name>Zn(2+)</name>
        <dbReference type="ChEBI" id="CHEBI:29105"/>
    </cofactor>
    <cofactor evidence="6">
        <name>Mn(2+)</name>
        <dbReference type="ChEBI" id="CHEBI:29035"/>
    </cofactor>
    <cofactor evidence="6">
        <name>Fe(2+)</name>
        <dbReference type="ChEBI" id="CHEBI:29033"/>
    </cofactor>
    <text evidence="6">Binds 2 divalent metal cations per subunit. Has a high-affinity and a low affinity metal-binding site. The true nature of the physiological cofactor is under debate. The enzyme is active with cobalt, zinc, manganese or divalent iron ions. Most likely, methionine aminopeptidases function as mononuclear Fe(2+)-metalloproteases under physiological conditions, and the catalytically relevant metal-binding site has been assigned to the histidine-containing high-affinity site.</text>
</comment>
<keyword evidence="3 6" id="KW-0645">Protease</keyword>
<evidence type="ECO:0000256" key="1">
    <source>
        <dbReference type="ARBA" id="ARBA00002521"/>
    </source>
</evidence>
<name>A0A1X7IV18_9BACT</name>
<dbReference type="GO" id="GO:0005829">
    <property type="term" value="C:cytosol"/>
    <property type="evidence" value="ECO:0007669"/>
    <property type="project" value="TreeGrafter"/>
</dbReference>